<dbReference type="Proteomes" id="UP000199708">
    <property type="component" value="Unassembled WGS sequence"/>
</dbReference>
<dbReference type="InterPro" id="IPR001584">
    <property type="entry name" value="Integrase_cat-core"/>
</dbReference>
<dbReference type="GO" id="GO:0032196">
    <property type="term" value="P:transposition"/>
    <property type="evidence" value="ECO:0007669"/>
    <property type="project" value="TreeGrafter"/>
</dbReference>
<sequence length="236" mass="27414">MTPDTIIGRGESDIPCSIKTLYRLIKDDDRFNVEDLPMQGKRKPNHHQEKRGKQAFRHGIKDREKDHPNYKQEFGHLEGDTIVGKNHKSCVITLVETLSKCIISLQPEGRKAEDILKRLDEWLQEVPRYLFKSIIFDCGKEFSMWKEISNPHDIDIYFADPGTPSQRGLNEHSNGLLRRDGLPKQTDFNELDEEFIQAVSHRRNRIPRKSLNYRTPLEVFLEHVSQAMHGSDIVSV</sequence>
<keyword evidence="4" id="KW-1185">Reference proteome</keyword>
<accession>A0A1G7UU05</accession>
<dbReference type="GO" id="GO:0003676">
    <property type="term" value="F:nucleic acid binding"/>
    <property type="evidence" value="ECO:0007669"/>
    <property type="project" value="InterPro"/>
</dbReference>
<dbReference type="GO" id="GO:0005829">
    <property type="term" value="C:cytosol"/>
    <property type="evidence" value="ECO:0007669"/>
    <property type="project" value="TreeGrafter"/>
</dbReference>
<gene>
    <name evidence="3" type="ORF">SAMN05421791_1125</name>
</gene>
<dbReference type="GO" id="GO:0015074">
    <property type="term" value="P:DNA integration"/>
    <property type="evidence" value="ECO:0007669"/>
    <property type="project" value="InterPro"/>
</dbReference>
<dbReference type="PANTHER" id="PTHR10948">
    <property type="entry name" value="TRANSPOSASE"/>
    <property type="match status" value="1"/>
</dbReference>
<feature type="compositionally biased region" description="Basic residues" evidence="1">
    <location>
        <begin position="40"/>
        <end position="58"/>
    </location>
</feature>
<dbReference type="InterPro" id="IPR036397">
    <property type="entry name" value="RNaseH_sf"/>
</dbReference>
<dbReference type="STRING" id="120956.SAMN05421791_1125"/>
<dbReference type="SUPFAM" id="SSF53098">
    <property type="entry name" value="Ribonuclease H-like"/>
    <property type="match status" value="1"/>
</dbReference>
<dbReference type="PROSITE" id="PS50994">
    <property type="entry name" value="INTEGRASE"/>
    <property type="match status" value="1"/>
</dbReference>
<dbReference type="GO" id="GO:0004803">
    <property type="term" value="F:transposase activity"/>
    <property type="evidence" value="ECO:0007669"/>
    <property type="project" value="TreeGrafter"/>
</dbReference>
<dbReference type="PANTHER" id="PTHR10948:SF23">
    <property type="entry name" value="TRANSPOSASE INSI FOR INSERTION SEQUENCE ELEMENT IS30A-RELATED"/>
    <property type="match status" value="1"/>
</dbReference>
<name>A0A1G7UU05_9LACT</name>
<dbReference type="Gene3D" id="3.30.420.10">
    <property type="entry name" value="Ribonuclease H-like superfamily/Ribonuclease H"/>
    <property type="match status" value="1"/>
</dbReference>
<proteinExistence type="predicted"/>
<dbReference type="InterPro" id="IPR053392">
    <property type="entry name" value="Transposase_IS30-like"/>
</dbReference>
<feature type="domain" description="Integrase catalytic" evidence="2">
    <location>
        <begin position="64"/>
        <end position="224"/>
    </location>
</feature>
<dbReference type="InterPro" id="IPR051917">
    <property type="entry name" value="Transposase-Integrase"/>
</dbReference>
<evidence type="ECO:0000256" key="1">
    <source>
        <dbReference type="SAM" id="MobiDB-lite"/>
    </source>
</evidence>
<dbReference type="EMBL" id="FNCK01000012">
    <property type="protein sequence ID" value="SDG50977.1"/>
    <property type="molecule type" value="Genomic_DNA"/>
</dbReference>
<evidence type="ECO:0000313" key="4">
    <source>
        <dbReference type="Proteomes" id="UP000199708"/>
    </source>
</evidence>
<evidence type="ECO:0000259" key="2">
    <source>
        <dbReference type="PROSITE" id="PS50994"/>
    </source>
</evidence>
<feature type="region of interest" description="Disordered" evidence="1">
    <location>
        <begin position="35"/>
        <end position="59"/>
    </location>
</feature>
<evidence type="ECO:0000313" key="3">
    <source>
        <dbReference type="EMBL" id="SDG50977.1"/>
    </source>
</evidence>
<dbReference type="AlphaFoldDB" id="A0A1G7UU05"/>
<organism evidence="3 4">
    <name type="scientific">Facklamia miroungae</name>
    <dbReference type="NCBI Taxonomy" id="120956"/>
    <lineage>
        <taxon>Bacteria</taxon>
        <taxon>Bacillati</taxon>
        <taxon>Bacillota</taxon>
        <taxon>Bacilli</taxon>
        <taxon>Lactobacillales</taxon>
        <taxon>Aerococcaceae</taxon>
        <taxon>Facklamia</taxon>
    </lineage>
</organism>
<dbReference type="InterPro" id="IPR012337">
    <property type="entry name" value="RNaseH-like_sf"/>
</dbReference>
<protein>
    <submittedName>
        <fullName evidence="3">Transposase and inactivated derivatives, IS30 family</fullName>
    </submittedName>
</protein>
<dbReference type="NCBIfam" id="NF033563">
    <property type="entry name" value="transpos_IS30"/>
    <property type="match status" value="1"/>
</dbReference>
<reference evidence="3 4" key="1">
    <citation type="submission" date="2016-10" db="EMBL/GenBank/DDBJ databases">
        <authorList>
            <person name="de Groot N.N."/>
        </authorList>
    </citation>
    <scope>NUCLEOTIDE SEQUENCE [LARGE SCALE GENOMIC DNA]</scope>
    <source>
        <strain evidence="3 4">ATCC BAA-466</strain>
    </source>
</reference>